<evidence type="ECO:0000313" key="2">
    <source>
        <dbReference type="Proteomes" id="UP000029781"/>
    </source>
</evidence>
<gene>
    <name evidence="1" type="ORF">crov419</name>
</gene>
<dbReference type="GeneID" id="9887822"/>
<dbReference type="EMBL" id="GU244497">
    <property type="protein sequence ID" value="ADO67453.1"/>
    <property type="molecule type" value="Genomic_DNA"/>
</dbReference>
<name>E3T5J0_CROVB</name>
<protein>
    <submittedName>
        <fullName evidence="1">Uncharacterized protein</fullName>
    </submittedName>
</protein>
<organismHost>
    <name type="scientific">Cafeteria roenbergensis</name>
    <name type="common">Marine flagellate</name>
    <dbReference type="NCBI Taxonomy" id="33653"/>
</organismHost>
<proteinExistence type="predicted"/>
<accession>E3T5J0</accession>
<sequence length="486" mass="56646">MSKKAPIILNVNNDTINKFYESRCTYTQNKALTNAEIESDLKTKIENINNFKYHNIRLLDVPIDSTNNNNNKNGIITMLRAHGGIELGKFNLPPNIKIITFYRIGKSVMVDNINEGFMKTIAQLFIEPAKINELKLKLLTLIKNFDISNKEDAADFFKNEFDIKIIEHFPCNEVTDQIISFNTDTSPNDDRDMGLLRLHPTIEDTDKYNFNGSDLDELRTNKEYIAKNDNKSDYYKHLILSYGNTSKFYRLRDLVYLLAHNLKAYQPDQILTIFLPICRPIPKILPSIKLARAASTPEENLDIRDKEIGIKNIIEGKEEIDKEYSLILNKESNNAFIKIIKKNILNYYAKKLAINVKVLSEYGSIYATAKQKEIYNNIKKKYDMIESIDKDLPYELYKLIIKLYYFIFIENISKFDETIDDLTPFKPAFKNIIIKTISQLLTGDKKKDYLHKEGINEDLVPLDAQGNKYYHKYLKYKLKYINLKKL</sequence>
<reference evidence="1 2" key="1">
    <citation type="journal article" date="2010" name="Proc. Natl. Acad. Sci. U.S.A.">
        <title>Giant virus with a remarkable complement of genes infects marine zooplankton.</title>
        <authorList>
            <person name="Fischer M.G."/>
            <person name="Allen M.J."/>
            <person name="Wilson W.H."/>
            <person name="Suttle C.A."/>
        </authorList>
    </citation>
    <scope>NUCLEOTIDE SEQUENCE [LARGE SCALE GENOMIC DNA]</scope>
    <source>
        <strain evidence="1 2">BV-PW1</strain>
    </source>
</reference>
<dbReference type="Proteomes" id="UP000029781">
    <property type="component" value="Segment"/>
</dbReference>
<evidence type="ECO:0000313" key="1">
    <source>
        <dbReference type="EMBL" id="ADO67453.1"/>
    </source>
</evidence>
<dbReference type="KEGG" id="vg:9887822"/>
<keyword evidence="2" id="KW-1185">Reference proteome</keyword>
<dbReference type="RefSeq" id="YP_003970052.1">
    <property type="nucleotide sequence ID" value="NC_014637.1"/>
</dbReference>
<organism evidence="1 2">
    <name type="scientific">Cafeteria roenbergensis virus (strain BV-PW1)</name>
    <name type="common">CroV</name>
    <dbReference type="NCBI Taxonomy" id="693272"/>
    <lineage>
        <taxon>Viruses</taxon>
        <taxon>Varidnaviria</taxon>
        <taxon>Bamfordvirae</taxon>
        <taxon>Nucleocytoviricota</taxon>
        <taxon>Megaviricetes</taxon>
        <taxon>Imitervirales</taxon>
        <taxon>Mimiviridae</taxon>
        <taxon>Aliimimivirinae</taxon>
        <taxon>Rheavirus</taxon>
        <taxon>Rheavirus sinusmexicani</taxon>
    </lineage>
</organism>